<dbReference type="InterPro" id="IPR032805">
    <property type="entry name" value="Wax_synthase_dom"/>
</dbReference>
<dbReference type="AlphaFoldDB" id="A0A068U8F8"/>
<dbReference type="Proteomes" id="UP000295252">
    <property type="component" value="Chromosome XI"/>
</dbReference>
<evidence type="ECO:0000256" key="7">
    <source>
        <dbReference type="ARBA" id="ARBA00023136"/>
    </source>
</evidence>
<dbReference type="GO" id="GO:0006629">
    <property type="term" value="P:lipid metabolic process"/>
    <property type="evidence" value="ECO:0007669"/>
    <property type="project" value="UniProtKB-KW"/>
</dbReference>
<dbReference type="OrthoDB" id="1077582at2759"/>
<organism evidence="11 12">
    <name type="scientific">Coffea canephora</name>
    <name type="common">Robusta coffee</name>
    <dbReference type="NCBI Taxonomy" id="49390"/>
    <lineage>
        <taxon>Eukaryota</taxon>
        <taxon>Viridiplantae</taxon>
        <taxon>Streptophyta</taxon>
        <taxon>Embryophyta</taxon>
        <taxon>Tracheophyta</taxon>
        <taxon>Spermatophyta</taxon>
        <taxon>Magnoliopsida</taxon>
        <taxon>eudicotyledons</taxon>
        <taxon>Gunneridae</taxon>
        <taxon>Pentapetalae</taxon>
        <taxon>asterids</taxon>
        <taxon>lamiids</taxon>
        <taxon>Gentianales</taxon>
        <taxon>Rubiaceae</taxon>
        <taxon>Ixoroideae</taxon>
        <taxon>Gardenieae complex</taxon>
        <taxon>Bertiereae - Coffeeae clade</taxon>
        <taxon>Coffeeae</taxon>
        <taxon>Coffea</taxon>
    </lineage>
</organism>
<evidence type="ECO:0000256" key="6">
    <source>
        <dbReference type="ARBA" id="ARBA00023098"/>
    </source>
</evidence>
<dbReference type="Pfam" id="PF13813">
    <property type="entry name" value="MBOAT_2"/>
    <property type="match status" value="1"/>
</dbReference>
<feature type="transmembrane region" description="Helical" evidence="9">
    <location>
        <begin position="6"/>
        <end position="25"/>
    </location>
</feature>
<protein>
    <recommendedName>
        <fullName evidence="10">Wax synthase domain-containing protein</fullName>
    </recommendedName>
</protein>
<feature type="transmembrane region" description="Helical" evidence="9">
    <location>
        <begin position="292"/>
        <end position="312"/>
    </location>
</feature>
<feature type="transmembrane region" description="Helical" evidence="9">
    <location>
        <begin position="232"/>
        <end position="254"/>
    </location>
</feature>
<evidence type="ECO:0000256" key="8">
    <source>
        <dbReference type="ARBA" id="ARBA00023315"/>
    </source>
</evidence>
<evidence type="ECO:0000256" key="4">
    <source>
        <dbReference type="ARBA" id="ARBA00022692"/>
    </source>
</evidence>
<dbReference type="PIRSF" id="PIRSF037006">
    <property type="entry name" value="Wax_synthase"/>
    <property type="match status" value="1"/>
</dbReference>
<dbReference type="STRING" id="49390.A0A068U8F8"/>
<keyword evidence="4 9" id="KW-0812">Transmembrane</keyword>
<dbReference type="InterPro" id="IPR017088">
    <property type="entry name" value="Wax_synthase_Magnoliopsida"/>
</dbReference>
<dbReference type="GO" id="GO:0016020">
    <property type="term" value="C:membrane"/>
    <property type="evidence" value="ECO:0007669"/>
    <property type="project" value="UniProtKB-SubCell"/>
</dbReference>
<gene>
    <name evidence="11" type="ORF">GSCOC_T00017886001</name>
</gene>
<dbReference type="PANTHER" id="PTHR31595:SF72">
    <property type="entry name" value="ACYL-COA--STEROL O-ACYLTRANSFERASE 1-LIKE"/>
    <property type="match status" value="1"/>
</dbReference>
<accession>A0A068U8F8</accession>
<dbReference type="InterPro" id="IPR044851">
    <property type="entry name" value="Wax_synthase"/>
</dbReference>
<comment type="similarity">
    <text evidence="2">Belongs to the wax synthase family.</text>
</comment>
<dbReference type="OMA" id="RTWEAWE"/>
<keyword evidence="5 9" id="KW-1133">Transmembrane helix</keyword>
<reference evidence="12" key="1">
    <citation type="journal article" date="2014" name="Science">
        <title>The coffee genome provides insight into the convergent evolution of caffeine biosynthesis.</title>
        <authorList>
            <person name="Denoeud F."/>
            <person name="Carretero-Paulet L."/>
            <person name="Dereeper A."/>
            <person name="Droc G."/>
            <person name="Guyot R."/>
            <person name="Pietrella M."/>
            <person name="Zheng C."/>
            <person name="Alberti A."/>
            <person name="Anthony F."/>
            <person name="Aprea G."/>
            <person name="Aury J.M."/>
            <person name="Bento P."/>
            <person name="Bernard M."/>
            <person name="Bocs S."/>
            <person name="Campa C."/>
            <person name="Cenci A."/>
            <person name="Combes M.C."/>
            <person name="Crouzillat D."/>
            <person name="Da Silva C."/>
            <person name="Daddiego L."/>
            <person name="De Bellis F."/>
            <person name="Dussert S."/>
            <person name="Garsmeur O."/>
            <person name="Gayraud T."/>
            <person name="Guignon V."/>
            <person name="Jahn K."/>
            <person name="Jamilloux V."/>
            <person name="Joet T."/>
            <person name="Labadie K."/>
            <person name="Lan T."/>
            <person name="Leclercq J."/>
            <person name="Lepelley M."/>
            <person name="Leroy T."/>
            <person name="Li L.T."/>
            <person name="Librado P."/>
            <person name="Lopez L."/>
            <person name="Munoz A."/>
            <person name="Noel B."/>
            <person name="Pallavicini A."/>
            <person name="Perrotta G."/>
            <person name="Poncet V."/>
            <person name="Pot D."/>
            <person name="Priyono X."/>
            <person name="Rigoreau M."/>
            <person name="Rouard M."/>
            <person name="Rozas J."/>
            <person name="Tranchant-Dubreuil C."/>
            <person name="VanBuren R."/>
            <person name="Zhang Q."/>
            <person name="Andrade A.C."/>
            <person name="Argout X."/>
            <person name="Bertrand B."/>
            <person name="de Kochko A."/>
            <person name="Graziosi G."/>
            <person name="Henry R.J."/>
            <person name="Jayarama X."/>
            <person name="Ming R."/>
            <person name="Nagai C."/>
            <person name="Rounsley S."/>
            <person name="Sankoff D."/>
            <person name="Giuliano G."/>
            <person name="Albert V.A."/>
            <person name="Wincker P."/>
            <person name="Lashermes P."/>
        </authorList>
    </citation>
    <scope>NUCLEOTIDE SEQUENCE [LARGE SCALE GENOMIC DNA]</scope>
    <source>
        <strain evidence="12">cv. DH200-94</strain>
    </source>
</reference>
<feature type="transmembrane region" description="Helical" evidence="9">
    <location>
        <begin position="32"/>
        <end position="51"/>
    </location>
</feature>
<sequence>MEGEISNFVFVSATILSSLCYCYTVDKIFPKGILRLLALIPVACLFIYLPLNLTTIHLGGTSSFFIAWLGSFKLLLFAFNKGPLSSSESIPLSRFIPLACLPIKFQQAPSPQESTKKGQRSPLNHVIKIVLLVLCIRVYSYKDSIQQNIIWFFYCLHIYFTLELVLAMVAGLARGLIGVRLEPHFDEPYLATSLQDFWGRRWNLMVSNILRPTVYEPVRSISSSLIGKKWRALPAVVATFLVSGIMHELVFYNIGRLKPTGEVTCFFLLHGVSLVVEIAAKRALKGKIWIPGIISGPLTLAFVIYTSFWLFLPPFLRGRADWKGCTESLAFIEFVKHQRLISPNDLSCPFLQGNGSS</sequence>
<comment type="subcellular location">
    <subcellularLocation>
        <location evidence="1">Membrane</location>
        <topology evidence="1">Multi-pass membrane protein</topology>
    </subcellularLocation>
</comment>
<proteinExistence type="inferred from homology"/>
<evidence type="ECO:0000256" key="3">
    <source>
        <dbReference type="ARBA" id="ARBA00022679"/>
    </source>
</evidence>
<evidence type="ECO:0000313" key="11">
    <source>
        <dbReference type="EMBL" id="CDP04479.1"/>
    </source>
</evidence>
<feature type="transmembrane region" description="Helical" evidence="9">
    <location>
        <begin position="151"/>
        <end position="173"/>
    </location>
</feature>
<keyword evidence="8" id="KW-0012">Acyltransferase</keyword>
<dbReference type="InParanoid" id="A0A068U8F8"/>
<dbReference type="PhylomeDB" id="A0A068U8F8"/>
<evidence type="ECO:0000259" key="10">
    <source>
        <dbReference type="Pfam" id="PF13813"/>
    </source>
</evidence>
<keyword evidence="6" id="KW-0443">Lipid metabolism</keyword>
<keyword evidence="3" id="KW-0808">Transferase</keyword>
<keyword evidence="7 9" id="KW-0472">Membrane</keyword>
<evidence type="ECO:0000256" key="5">
    <source>
        <dbReference type="ARBA" id="ARBA00022989"/>
    </source>
</evidence>
<dbReference type="PANTHER" id="PTHR31595">
    <property type="entry name" value="LONG-CHAIN-ALCOHOL O-FATTY-ACYLTRANSFERASE 3-RELATED"/>
    <property type="match status" value="1"/>
</dbReference>
<name>A0A068U8F8_COFCA</name>
<evidence type="ECO:0000256" key="2">
    <source>
        <dbReference type="ARBA" id="ARBA00007282"/>
    </source>
</evidence>
<keyword evidence="12" id="KW-1185">Reference proteome</keyword>
<dbReference type="GO" id="GO:0008374">
    <property type="term" value="F:O-acyltransferase activity"/>
    <property type="evidence" value="ECO:0007669"/>
    <property type="project" value="InterPro"/>
</dbReference>
<dbReference type="Gramene" id="CDP04479">
    <property type="protein sequence ID" value="CDP04479"/>
    <property type="gene ID" value="GSCOC_T00017886001"/>
</dbReference>
<evidence type="ECO:0000256" key="1">
    <source>
        <dbReference type="ARBA" id="ARBA00004141"/>
    </source>
</evidence>
<feature type="domain" description="Wax synthase" evidence="10">
    <location>
        <begin position="182"/>
        <end position="268"/>
    </location>
</feature>
<evidence type="ECO:0000313" key="12">
    <source>
        <dbReference type="Proteomes" id="UP000295252"/>
    </source>
</evidence>
<feature type="transmembrane region" description="Helical" evidence="9">
    <location>
        <begin position="57"/>
        <end position="79"/>
    </location>
</feature>
<evidence type="ECO:0000256" key="9">
    <source>
        <dbReference type="SAM" id="Phobius"/>
    </source>
</evidence>
<dbReference type="EMBL" id="HG739096">
    <property type="protein sequence ID" value="CDP04479.1"/>
    <property type="molecule type" value="Genomic_DNA"/>
</dbReference>